<dbReference type="InterPro" id="IPR053234">
    <property type="entry name" value="RPM1_Interactor"/>
</dbReference>
<organism evidence="1">
    <name type="scientific">Lotus japonicus</name>
    <name type="common">Lotus corniculatus var. japonicus</name>
    <dbReference type="NCBI Taxonomy" id="34305"/>
    <lineage>
        <taxon>Eukaryota</taxon>
        <taxon>Viridiplantae</taxon>
        <taxon>Streptophyta</taxon>
        <taxon>Embryophyta</taxon>
        <taxon>Tracheophyta</taxon>
        <taxon>Spermatophyta</taxon>
        <taxon>Magnoliopsida</taxon>
        <taxon>eudicotyledons</taxon>
        <taxon>Gunneridae</taxon>
        <taxon>Pentapetalae</taxon>
        <taxon>rosids</taxon>
        <taxon>fabids</taxon>
        <taxon>Fabales</taxon>
        <taxon>Fabaceae</taxon>
        <taxon>Papilionoideae</taxon>
        <taxon>50 kb inversion clade</taxon>
        <taxon>NPAAA clade</taxon>
        <taxon>Hologalegina</taxon>
        <taxon>robinioid clade</taxon>
        <taxon>Loteae</taxon>
        <taxon>Lotus</taxon>
    </lineage>
</organism>
<dbReference type="PANTHER" id="PTHR33443:SF30">
    <property type="entry name" value="SARCOSINE DEHYDROGENASE-2C PROTEIN"/>
    <property type="match status" value="1"/>
</dbReference>
<proteinExistence type="evidence at transcript level"/>
<dbReference type="AlphaFoldDB" id="I3SDF5"/>
<protein>
    <submittedName>
        <fullName evidence="1">Uncharacterized protein</fullName>
    </submittedName>
</protein>
<dbReference type="PANTHER" id="PTHR33443">
    <property type="entry name" value="ZGC:112980"/>
    <property type="match status" value="1"/>
</dbReference>
<evidence type="ECO:0000313" key="1">
    <source>
        <dbReference type="EMBL" id="AFK38297.1"/>
    </source>
</evidence>
<accession>I3SDF5</accession>
<dbReference type="EMBL" id="BT145590">
    <property type="protein sequence ID" value="AFK45384.1"/>
    <property type="molecule type" value="mRNA"/>
</dbReference>
<name>I3SDF5_LOTJA</name>
<dbReference type="EMBL" id="BT138502">
    <property type="protein sequence ID" value="AFK38297.1"/>
    <property type="molecule type" value="mRNA"/>
</dbReference>
<sequence length="158" mass="18179">MAEENVDKKSAVILLEESPVRAVVCVRKKEDTKRFEETEDCFILGFDPYESIELCKLSLDETNNHRNDDDAAEISVVAEKGQVACRDYPHSRHLCIKFPFTTTPHQSYCDMCYCYVCDSAAPCKYWTQLAVPHCDADSSASWKERRKMKKEFDIIIGH</sequence>
<reference evidence="1" key="1">
    <citation type="submission" date="2012-05" db="EMBL/GenBank/DDBJ databases">
        <authorList>
            <person name="Krishnakumar V."/>
            <person name="Cheung F."/>
            <person name="Xiao Y."/>
            <person name="Chan A."/>
            <person name="Moskal W.A."/>
            <person name="Town C.D."/>
        </authorList>
    </citation>
    <scope>NUCLEOTIDE SEQUENCE</scope>
</reference>